<sequence length="323" mass="34376">MMRLLLVELDRFRSRRLPWLAVLGLLAVVALAVFSAWQTGRPATGSELAMMEESHQSALAEWEETSEAQIADCLDLDWADTEAECEEMLEPSWENYSWEAPTFAAKGVAPAADLAYPVLFVALLVGASLVAAEFSTRSIGGWLTFEPRRGRVYATKVLAPALGVLLPMAVVVTLAVLGTWAAYTVNDHVGPMTSELWGDLAGAARRTVLLSAAFAAIGAALAAVLRSTVAVVGIVVAYVVVVEGMLAGYFLELRPRLLMLNLEAVVQGGTTYGVETCTAGANGVVCEYVDTTLSLTHGVVTYAVVLAVLVAVGALVFRRRDVG</sequence>
<protein>
    <submittedName>
        <fullName evidence="2">ABC transporter permease subunit</fullName>
    </submittedName>
</protein>
<evidence type="ECO:0000313" key="2">
    <source>
        <dbReference type="EMBL" id="MBI9113513.1"/>
    </source>
</evidence>
<keyword evidence="1" id="KW-0812">Transmembrane</keyword>
<dbReference type="RefSeq" id="WP_198732084.1">
    <property type="nucleotide sequence ID" value="NZ_JAEINH010000001.1"/>
</dbReference>
<comment type="caution">
    <text evidence="2">The sequence shown here is derived from an EMBL/GenBank/DDBJ whole genome shotgun (WGS) entry which is preliminary data.</text>
</comment>
<feature type="transmembrane region" description="Helical" evidence="1">
    <location>
        <begin position="299"/>
        <end position="317"/>
    </location>
</feature>
<dbReference type="AlphaFoldDB" id="A0A934I8X2"/>
<keyword evidence="1" id="KW-1133">Transmembrane helix</keyword>
<reference evidence="2" key="1">
    <citation type="submission" date="2020-12" db="EMBL/GenBank/DDBJ databases">
        <title>Sanguibacter suaedae sp. nov., isolated from Suaeda aralocaspica.</title>
        <authorList>
            <person name="Ma Q."/>
        </authorList>
    </citation>
    <scope>NUCLEOTIDE SEQUENCE</scope>
    <source>
        <strain evidence="2">YZGR15</strain>
    </source>
</reference>
<keyword evidence="1" id="KW-0472">Membrane</keyword>
<feature type="transmembrane region" description="Helical" evidence="1">
    <location>
        <begin position="114"/>
        <end position="136"/>
    </location>
</feature>
<dbReference type="GO" id="GO:0140359">
    <property type="term" value="F:ABC-type transporter activity"/>
    <property type="evidence" value="ECO:0007669"/>
    <property type="project" value="InterPro"/>
</dbReference>
<dbReference type="EMBL" id="JAEINH010000001">
    <property type="protein sequence ID" value="MBI9113513.1"/>
    <property type="molecule type" value="Genomic_DNA"/>
</dbReference>
<gene>
    <name evidence="2" type="ORF">JAV76_00615</name>
</gene>
<name>A0A934I8X2_9MICO</name>
<dbReference type="GO" id="GO:0005886">
    <property type="term" value="C:plasma membrane"/>
    <property type="evidence" value="ECO:0007669"/>
    <property type="project" value="UniProtKB-SubCell"/>
</dbReference>
<evidence type="ECO:0000256" key="1">
    <source>
        <dbReference type="SAM" id="Phobius"/>
    </source>
</evidence>
<organism evidence="2 3">
    <name type="scientific">Sanguibacter suaedae</name>
    <dbReference type="NCBI Taxonomy" id="2795737"/>
    <lineage>
        <taxon>Bacteria</taxon>
        <taxon>Bacillati</taxon>
        <taxon>Actinomycetota</taxon>
        <taxon>Actinomycetes</taxon>
        <taxon>Micrococcales</taxon>
        <taxon>Sanguibacteraceae</taxon>
        <taxon>Sanguibacter</taxon>
    </lineage>
</organism>
<dbReference type="Proteomes" id="UP000602087">
    <property type="component" value="Unassembled WGS sequence"/>
</dbReference>
<dbReference type="Pfam" id="PF12679">
    <property type="entry name" value="ABC2_membrane_2"/>
    <property type="match status" value="1"/>
</dbReference>
<accession>A0A934I8X2</accession>
<proteinExistence type="predicted"/>
<keyword evidence="3" id="KW-1185">Reference proteome</keyword>
<feature type="transmembrane region" description="Helical" evidence="1">
    <location>
        <begin position="203"/>
        <end position="224"/>
    </location>
</feature>
<feature type="transmembrane region" description="Helical" evidence="1">
    <location>
        <begin position="231"/>
        <end position="251"/>
    </location>
</feature>
<evidence type="ECO:0000313" key="3">
    <source>
        <dbReference type="Proteomes" id="UP000602087"/>
    </source>
</evidence>
<feature type="transmembrane region" description="Helical" evidence="1">
    <location>
        <begin position="157"/>
        <end position="183"/>
    </location>
</feature>